<feature type="transmembrane region" description="Helical" evidence="12">
    <location>
        <begin position="161"/>
        <end position="183"/>
    </location>
</feature>
<comment type="subcellular location">
    <subcellularLocation>
        <location evidence="12">Cell membrane</location>
        <topology evidence="12">Multi-pass membrane protein</topology>
    </subcellularLocation>
    <subcellularLocation>
        <location evidence="1">Membrane</location>
        <topology evidence="1">Multi-pass membrane protein</topology>
    </subcellularLocation>
</comment>
<evidence type="ECO:0000256" key="10">
    <source>
        <dbReference type="ARBA" id="ARBA00023065"/>
    </source>
</evidence>
<keyword evidence="11 12" id="KW-0472">Membrane</keyword>
<evidence type="ECO:0000256" key="6">
    <source>
        <dbReference type="ARBA" id="ARBA00022692"/>
    </source>
</evidence>
<evidence type="ECO:0000256" key="2">
    <source>
        <dbReference type="ARBA" id="ARBA00007019"/>
    </source>
</evidence>
<evidence type="ECO:0000259" key="13">
    <source>
        <dbReference type="Pfam" id="PF02705"/>
    </source>
</evidence>
<evidence type="ECO:0000313" key="15">
    <source>
        <dbReference type="EMBL" id="MFD2569085.1"/>
    </source>
</evidence>
<comment type="function">
    <text evidence="12">Transport of potassium into the cell. Likely operates as a K(+):H(+) symporter.</text>
</comment>
<sequence length="654" mass="73210">MSTHSSLNKVSAQGLLVAIGIVFGDIGTSPLYTLSAVMRGKDLSETLILGTLSCVFWTLTLQTTIKYVIITLRADNNGEGGIFSLYTLVRRFTGRWLMYPAIIGGSFLLADGLITPPISVSSAIEGLLIFKPDLDTVPIVIAILIALFISQQFGTQWLGRLFGPIMLVWFTFIGIIGFLALLHNPGVLKAVNPVWAARLLTQYPGGFWLLGGVFLCTTGAEALYSDMGHCGRGNIRVSWIYVKLTLILSYAGQSAWLMQHVGQRLDETSPFYHIVPASILVFSIGLATLATIIASQALISGAFTLVGEAMRLDLWPRQRVVYPTNVQGQLYVPFINWGLMVGCILIVLHFRESKNMEAAFGLAVTLTMLMSTILMSTYLRVKRFSPLLTILTTGVFLAVETTFLSANLVKFEEGGWISVTLGLMLMALMLFWQRGEAIKAQLTRYDSLPDNLPILKQLSNDLDIPKFATHLVYLTRANDYRTIESETLYSILNRAPKRAEMYWFIHVCVEDEPYVMRYKVDTLAHEDAYFVTFYLGFRVEPRINFLFRIVVEDMVRNSEISIDSRYRSLQTHRVPGDFRFVLFRSFLSYENDLPIGQQLIMKGYFLLKNIALSAQAAYGLDTSNVVVEDVPLVLATPKSIRLERVPSKLKQPTS</sequence>
<feature type="transmembrane region" description="Helical" evidence="12">
    <location>
        <begin position="96"/>
        <end position="116"/>
    </location>
</feature>
<dbReference type="InterPro" id="IPR053952">
    <property type="entry name" value="K_trans_C"/>
</dbReference>
<dbReference type="Pfam" id="PF02705">
    <property type="entry name" value="K_trans"/>
    <property type="match status" value="1"/>
</dbReference>
<feature type="transmembrane region" description="Helical" evidence="12">
    <location>
        <begin position="279"/>
        <end position="307"/>
    </location>
</feature>
<feature type="transmembrane region" description="Helical" evidence="12">
    <location>
        <begin position="136"/>
        <end position="154"/>
    </location>
</feature>
<comment type="similarity">
    <text evidence="2 12">Belongs to the HAK/KUP transporter (TC 2.A.72) family.</text>
</comment>
<keyword evidence="5 12" id="KW-0633">Potassium transport</keyword>
<dbReference type="Proteomes" id="UP001597469">
    <property type="component" value="Unassembled WGS sequence"/>
</dbReference>
<comment type="catalytic activity">
    <reaction evidence="12">
        <text>K(+)(in) + H(+)(in) = K(+)(out) + H(+)(out)</text>
        <dbReference type="Rhea" id="RHEA:28490"/>
        <dbReference type="ChEBI" id="CHEBI:15378"/>
        <dbReference type="ChEBI" id="CHEBI:29103"/>
    </reaction>
</comment>
<dbReference type="RefSeq" id="WP_381517536.1">
    <property type="nucleotide sequence ID" value="NZ_JBHULN010000001.1"/>
</dbReference>
<dbReference type="PANTHER" id="PTHR30540">
    <property type="entry name" value="OSMOTIC STRESS POTASSIUM TRANSPORTER"/>
    <property type="match status" value="1"/>
</dbReference>
<dbReference type="InterPro" id="IPR053951">
    <property type="entry name" value="K_trans_N"/>
</dbReference>
<feature type="transmembrane region" description="Helical" evidence="12">
    <location>
        <begin position="203"/>
        <end position="225"/>
    </location>
</feature>
<keyword evidence="10 12" id="KW-0406">Ion transport</keyword>
<feature type="domain" description="K+ potassium transporter integral membrane" evidence="13">
    <location>
        <begin position="16"/>
        <end position="448"/>
    </location>
</feature>
<dbReference type="EMBL" id="JBHULN010000001">
    <property type="protein sequence ID" value="MFD2569085.1"/>
    <property type="molecule type" value="Genomic_DNA"/>
</dbReference>
<feature type="transmembrane region" description="Helical" evidence="12">
    <location>
        <begin position="328"/>
        <end position="350"/>
    </location>
</feature>
<organism evidence="15 16">
    <name type="scientific">Spirosoma soli</name>
    <dbReference type="NCBI Taxonomy" id="1770529"/>
    <lineage>
        <taxon>Bacteria</taxon>
        <taxon>Pseudomonadati</taxon>
        <taxon>Bacteroidota</taxon>
        <taxon>Cytophagia</taxon>
        <taxon>Cytophagales</taxon>
        <taxon>Cytophagaceae</taxon>
        <taxon>Spirosoma</taxon>
    </lineage>
</organism>
<proteinExistence type="inferred from homology"/>
<evidence type="ECO:0000256" key="11">
    <source>
        <dbReference type="ARBA" id="ARBA00023136"/>
    </source>
</evidence>
<keyword evidence="4 12" id="KW-1003">Cell membrane</keyword>
<evidence type="ECO:0000313" key="16">
    <source>
        <dbReference type="Proteomes" id="UP001597469"/>
    </source>
</evidence>
<keyword evidence="9 12" id="KW-1133">Transmembrane helix</keyword>
<dbReference type="InterPro" id="IPR003855">
    <property type="entry name" value="K+_transporter"/>
</dbReference>
<evidence type="ECO:0000256" key="8">
    <source>
        <dbReference type="ARBA" id="ARBA00022958"/>
    </source>
</evidence>
<reference evidence="16" key="1">
    <citation type="journal article" date="2019" name="Int. J. Syst. Evol. Microbiol.">
        <title>The Global Catalogue of Microorganisms (GCM) 10K type strain sequencing project: providing services to taxonomists for standard genome sequencing and annotation.</title>
        <authorList>
            <consortium name="The Broad Institute Genomics Platform"/>
            <consortium name="The Broad Institute Genome Sequencing Center for Infectious Disease"/>
            <person name="Wu L."/>
            <person name="Ma J."/>
        </authorList>
    </citation>
    <scope>NUCLEOTIDE SEQUENCE [LARGE SCALE GENOMIC DNA]</scope>
    <source>
        <strain evidence="16">KCTC 42805</strain>
    </source>
</reference>
<keyword evidence="8 12" id="KW-0630">Potassium</keyword>
<feature type="transmembrane region" description="Helical" evidence="12">
    <location>
        <begin position="387"/>
        <end position="409"/>
    </location>
</feature>
<feature type="domain" description="K+ potassium transporter C-terminal" evidence="14">
    <location>
        <begin position="469"/>
        <end position="626"/>
    </location>
</feature>
<keyword evidence="7 12" id="KW-0769">Symport</keyword>
<feature type="transmembrane region" description="Helical" evidence="12">
    <location>
        <begin position="415"/>
        <end position="432"/>
    </location>
</feature>
<gene>
    <name evidence="12" type="primary">kup</name>
    <name evidence="15" type="ORF">ACFSUS_00475</name>
</gene>
<evidence type="ECO:0000256" key="12">
    <source>
        <dbReference type="HAMAP-Rule" id="MF_01522"/>
    </source>
</evidence>
<feature type="transmembrane region" description="Helical" evidence="12">
    <location>
        <begin position="356"/>
        <end position="375"/>
    </location>
</feature>
<dbReference type="Pfam" id="PF22776">
    <property type="entry name" value="K_trans_C"/>
    <property type="match status" value="1"/>
</dbReference>
<dbReference type="HAMAP" id="MF_01522">
    <property type="entry name" value="Kup"/>
    <property type="match status" value="1"/>
</dbReference>
<accession>A0ABW5LWD2</accession>
<protein>
    <recommendedName>
        <fullName evidence="12">Probable potassium transport system protein Kup</fullName>
    </recommendedName>
</protein>
<name>A0ABW5LWD2_9BACT</name>
<keyword evidence="16" id="KW-1185">Reference proteome</keyword>
<comment type="caution">
    <text evidence="12">Lacks conserved residue(s) required for the propagation of feature annotation.</text>
</comment>
<evidence type="ECO:0000259" key="14">
    <source>
        <dbReference type="Pfam" id="PF22776"/>
    </source>
</evidence>
<comment type="caution">
    <text evidence="15">The sequence shown here is derived from an EMBL/GenBank/DDBJ whole genome shotgun (WGS) entry which is preliminary data.</text>
</comment>
<evidence type="ECO:0000256" key="3">
    <source>
        <dbReference type="ARBA" id="ARBA00022448"/>
    </source>
</evidence>
<dbReference type="InterPro" id="IPR023051">
    <property type="entry name" value="Kup"/>
</dbReference>
<evidence type="ECO:0000256" key="4">
    <source>
        <dbReference type="ARBA" id="ARBA00022475"/>
    </source>
</evidence>
<feature type="transmembrane region" description="Helical" evidence="12">
    <location>
        <begin position="237"/>
        <end position="259"/>
    </location>
</feature>
<dbReference type="PANTHER" id="PTHR30540:SF79">
    <property type="entry name" value="LOW AFFINITY POTASSIUM TRANSPORT SYSTEM PROTEIN KUP"/>
    <property type="match status" value="1"/>
</dbReference>
<keyword evidence="3 12" id="KW-0813">Transport</keyword>
<keyword evidence="6 12" id="KW-0812">Transmembrane</keyword>
<evidence type="ECO:0000256" key="1">
    <source>
        <dbReference type="ARBA" id="ARBA00004141"/>
    </source>
</evidence>
<evidence type="ECO:0000256" key="5">
    <source>
        <dbReference type="ARBA" id="ARBA00022538"/>
    </source>
</evidence>
<evidence type="ECO:0000256" key="9">
    <source>
        <dbReference type="ARBA" id="ARBA00022989"/>
    </source>
</evidence>
<evidence type="ECO:0000256" key="7">
    <source>
        <dbReference type="ARBA" id="ARBA00022847"/>
    </source>
</evidence>